<reference evidence="1 2" key="1">
    <citation type="submission" date="2015-09" db="EMBL/GenBank/DDBJ databases">
        <title>Draft genome of the parasitic nematode Teladorsagia circumcincta isolate WARC Sus (inbred).</title>
        <authorList>
            <person name="Mitreva M."/>
        </authorList>
    </citation>
    <scope>NUCLEOTIDE SEQUENCE [LARGE SCALE GENOMIC DNA]</scope>
    <source>
        <strain evidence="1 2">S</strain>
    </source>
</reference>
<dbReference type="Proteomes" id="UP000230423">
    <property type="component" value="Unassembled WGS sequence"/>
</dbReference>
<dbReference type="AlphaFoldDB" id="A0A2G9TG45"/>
<evidence type="ECO:0000313" key="1">
    <source>
        <dbReference type="EMBL" id="PIO56954.1"/>
    </source>
</evidence>
<proteinExistence type="predicted"/>
<evidence type="ECO:0000313" key="2">
    <source>
        <dbReference type="Proteomes" id="UP000230423"/>
    </source>
</evidence>
<gene>
    <name evidence="1" type="ORF">TELCIR_21645</name>
</gene>
<organism evidence="1 2">
    <name type="scientific">Teladorsagia circumcincta</name>
    <name type="common">Brown stomach worm</name>
    <name type="synonym">Ostertagia circumcincta</name>
    <dbReference type="NCBI Taxonomy" id="45464"/>
    <lineage>
        <taxon>Eukaryota</taxon>
        <taxon>Metazoa</taxon>
        <taxon>Ecdysozoa</taxon>
        <taxon>Nematoda</taxon>
        <taxon>Chromadorea</taxon>
        <taxon>Rhabditida</taxon>
        <taxon>Rhabditina</taxon>
        <taxon>Rhabditomorpha</taxon>
        <taxon>Strongyloidea</taxon>
        <taxon>Trichostrongylidae</taxon>
        <taxon>Teladorsagia</taxon>
    </lineage>
</organism>
<keyword evidence="2" id="KW-1185">Reference proteome</keyword>
<name>A0A2G9TG45_TELCI</name>
<sequence>MSARVPSPNSQWLFPEKHRHVAVVLRDQIVHL</sequence>
<accession>A0A2G9TG45</accession>
<dbReference type="EMBL" id="KZ371855">
    <property type="protein sequence ID" value="PIO56954.1"/>
    <property type="molecule type" value="Genomic_DNA"/>
</dbReference>
<protein>
    <submittedName>
        <fullName evidence="1">Uncharacterized protein</fullName>
    </submittedName>
</protein>